<reference evidence="3" key="1">
    <citation type="submission" date="2022-11" db="EMBL/GenBank/DDBJ databases">
        <authorList>
            <person name="Morgan W.R."/>
            <person name="Tartar A."/>
        </authorList>
    </citation>
    <scope>NUCLEOTIDE SEQUENCE</scope>
    <source>
        <strain evidence="3">ARSEF 373</strain>
    </source>
</reference>
<protein>
    <submittedName>
        <fullName evidence="3">Uncharacterized protein</fullName>
    </submittedName>
</protein>
<organism evidence="3 4">
    <name type="scientific">Lagenidium giganteum</name>
    <dbReference type="NCBI Taxonomy" id="4803"/>
    <lineage>
        <taxon>Eukaryota</taxon>
        <taxon>Sar</taxon>
        <taxon>Stramenopiles</taxon>
        <taxon>Oomycota</taxon>
        <taxon>Peronosporomycetes</taxon>
        <taxon>Pythiales</taxon>
        <taxon>Pythiaceae</taxon>
    </lineage>
</organism>
<dbReference type="Proteomes" id="UP001146120">
    <property type="component" value="Unassembled WGS sequence"/>
</dbReference>
<feature type="coiled-coil region" evidence="1">
    <location>
        <begin position="92"/>
        <end position="119"/>
    </location>
</feature>
<proteinExistence type="predicted"/>
<comment type="caution">
    <text evidence="3">The sequence shown here is derived from an EMBL/GenBank/DDBJ whole genome shotgun (WGS) entry which is preliminary data.</text>
</comment>
<reference evidence="3" key="2">
    <citation type="journal article" date="2023" name="Microbiol Resour">
        <title>Decontamination and Annotation of the Draft Genome Sequence of the Oomycete Lagenidium giganteum ARSEF 373.</title>
        <authorList>
            <person name="Morgan W.R."/>
            <person name="Tartar A."/>
        </authorList>
    </citation>
    <scope>NUCLEOTIDE SEQUENCE</scope>
    <source>
        <strain evidence="3">ARSEF 373</strain>
    </source>
</reference>
<evidence type="ECO:0000313" key="3">
    <source>
        <dbReference type="EMBL" id="DAZ99070.1"/>
    </source>
</evidence>
<dbReference type="AlphaFoldDB" id="A0AAV2YYE4"/>
<keyword evidence="4" id="KW-1185">Reference proteome</keyword>
<feature type="region of interest" description="Disordered" evidence="2">
    <location>
        <begin position="1"/>
        <end position="20"/>
    </location>
</feature>
<name>A0AAV2YYE4_9STRA</name>
<evidence type="ECO:0000256" key="2">
    <source>
        <dbReference type="SAM" id="MobiDB-lite"/>
    </source>
</evidence>
<dbReference type="EMBL" id="DAKRPA010000090">
    <property type="protein sequence ID" value="DAZ99070.1"/>
    <property type="molecule type" value="Genomic_DNA"/>
</dbReference>
<feature type="coiled-coil region" evidence="1">
    <location>
        <begin position="237"/>
        <end position="286"/>
    </location>
</feature>
<sequence>MAAKLAVRRPTESSKGLSATKDRSLSSVTLTKKTYSLVTDVEDIKNHVKTRFRDVNRGVTTSADIYITQVSILQDAFNSLSDVFTLEIEDLQKKMTDEVTGLQTKIDQLEKQLAQLQHFTARIDGKRHQQHDQSEKNHMHLQEALSKITISLYETQAELGMVKNNTDQLMSREHESTRLLQSVQSSQEQAMEWLHKLRHESNQQQTDLCTTKEELSGSCVALGNDVQTLAKESAVLRSNWTQQNAQWAAKLEALRETIDRQSKMEKTQLTQRIDALSEALATYELRTKEAVNGLLKNHSRIRIAVDESMSICSSELKALGNECKKTQEEQQFRIEGMQEQFMAHATQCTKQWEELQFTARILRHQQLDG</sequence>
<accession>A0AAV2YYE4</accession>
<evidence type="ECO:0000313" key="4">
    <source>
        <dbReference type="Proteomes" id="UP001146120"/>
    </source>
</evidence>
<gene>
    <name evidence="3" type="ORF">N0F65_008375</name>
</gene>
<evidence type="ECO:0000256" key="1">
    <source>
        <dbReference type="SAM" id="Coils"/>
    </source>
</evidence>
<keyword evidence="1" id="KW-0175">Coiled coil</keyword>